<dbReference type="RefSeq" id="WP_038569683.1">
    <property type="nucleotide sequence ID" value="NZ_CAKZHM010000189.1"/>
</dbReference>
<dbReference type="GeneID" id="41842003"/>
<keyword evidence="1" id="KW-0813">Transport</keyword>
<dbReference type="GO" id="GO:0005524">
    <property type="term" value="F:ATP binding"/>
    <property type="evidence" value="ECO:0007669"/>
    <property type="project" value="UniProtKB-KW"/>
</dbReference>
<dbReference type="GO" id="GO:0016887">
    <property type="term" value="F:ATP hydrolysis activity"/>
    <property type="evidence" value="ECO:0007669"/>
    <property type="project" value="InterPro"/>
</dbReference>
<dbReference type="OrthoDB" id="5071054at2"/>
<dbReference type="KEGG" id="dni:HX89_13195"/>
<evidence type="ECO:0000256" key="3">
    <source>
        <dbReference type="ARBA" id="ARBA00022840"/>
    </source>
</evidence>
<keyword evidence="3 4" id="KW-0067">ATP-binding</keyword>
<dbReference type="HOGENOM" id="CLU_000604_1_22_11"/>
<dbReference type="PROSITE" id="PS00211">
    <property type="entry name" value="ABC_TRANSPORTER_1"/>
    <property type="match status" value="1"/>
</dbReference>
<dbReference type="Proteomes" id="UP000027986">
    <property type="component" value="Chromosome"/>
</dbReference>
<dbReference type="Gene3D" id="3.40.50.300">
    <property type="entry name" value="P-loop containing nucleotide triphosphate hydrolases"/>
    <property type="match status" value="1"/>
</dbReference>
<dbReference type="InterPro" id="IPR027417">
    <property type="entry name" value="P-loop_NTPase"/>
</dbReference>
<evidence type="ECO:0000313" key="5">
    <source>
        <dbReference type="Proteomes" id="UP000027986"/>
    </source>
</evidence>
<dbReference type="InterPro" id="IPR015854">
    <property type="entry name" value="ABC_transpr_LolD-like"/>
</dbReference>
<name>A0A075JIE7_9MICO</name>
<proteinExistence type="predicted"/>
<gene>
    <name evidence="4" type="ORF">HX89_13195</name>
</gene>
<dbReference type="eggNOG" id="COG1136">
    <property type="taxonomic scope" value="Bacteria"/>
</dbReference>
<dbReference type="PANTHER" id="PTHR24220:SF685">
    <property type="entry name" value="ABC TRANSPORTER RELATED"/>
    <property type="match status" value="1"/>
</dbReference>
<keyword evidence="5" id="KW-1185">Reference proteome</keyword>
<accession>A0A075JIE7</accession>
<dbReference type="Pfam" id="PF00005">
    <property type="entry name" value="ABC_tran"/>
    <property type="match status" value="1"/>
</dbReference>
<dbReference type="CDD" id="cd03255">
    <property type="entry name" value="ABC_MJ0796_LolCDE_FtsE"/>
    <property type="match status" value="1"/>
</dbReference>
<dbReference type="PANTHER" id="PTHR24220">
    <property type="entry name" value="IMPORT ATP-BINDING PROTEIN"/>
    <property type="match status" value="1"/>
</dbReference>
<reference evidence="4 5" key="1">
    <citation type="submission" date="2014-07" db="EMBL/GenBank/DDBJ databases">
        <title>Genome Sequencing of Dermacoccus nishinomiyaensis.</title>
        <authorList>
            <person name="Hong K.W."/>
            <person name="Chan K.G."/>
        </authorList>
    </citation>
    <scope>NUCLEOTIDE SEQUENCE [LARGE SCALE GENOMIC DNA]</scope>
    <source>
        <strain evidence="4 5">M25</strain>
    </source>
</reference>
<dbReference type="InterPro" id="IPR017871">
    <property type="entry name" value="ABC_transporter-like_CS"/>
</dbReference>
<dbReference type="AlphaFoldDB" id="A0A075JIE7"/>
<organism evidence="4 5">
    <name type="scientific">Dermacoccus nishinomiyaensis</name>
    <dbReference type="NCBI Taxonomy" id="1274"/>
    <lineage>
        <taxon>Bacteria</taxon>
        <taxon>Bacillati</taxon>
        <taxon>Actinomycetota</taxon>
        <taxon>Actinomycetes</taxon>
        <taxon>Micrococcales</taxon>
        <taxon>Dermacoccaceae</taxon>
        <taxon>Dermacoccus</taxon>
    </lineage>
</organism>
<protein>
    <submittedName>
        <fullName evidence="4">ABC transporter ATP-binding protein</fullName>
    </submittedName>
</protein>
<dbReference type="PROSITE" id="PS50893">
    <property type="entry name" value="ABC_TRANSPORTER_2"/>
    <property type="match status" value="1"/>
</dbReference>
<evidence type="ECO:0000256" key="1">
    <source>
        <dbReference type="ARBA" id="ARBA00022448"/>
    </source>
</evidence>
<sequence>MSLDVKNATLTFPDGASGRITAVNDVSLHVAAGEFAAVTGPSGSGKSSLLAVAGLLQTPDSGIVTIDGKVVSGLSHKDAAAVRLSSIGFVFQQSNLIASLTSVEQLEIVARIAGRHGKDTASRAEELLAAVGLEKVFDRRPAALSGGQRQRVGIARALMNEPKLLLVDEPTASLDTERGTAVVELLGKVTHEHQAATIMVTHDLHTLDAVDSLHEMVDGRLRTLEATPTQG</sequence>
<dbReference type="SUPFAM" id="SSF52540">
    <property type="entry name" value="P-loop containing nucleoside triphosphate hydrolases"/>
    <property type="match status" value="1"/>
</dbReference>
<dbReference type="GO" id="GO:0005886">
    <property type="term" value="C:plasma membrane"/>
    <property type="evidence" value="ECO:0007669"/>
    <property type="project" value="TreeGrafter"/>
</dbReference>
<dbReference type="EMBL" id="CP008889">
    <property type="protein sequence ID" value="AIF41724.1"/>
    <property type="molecule type" value="Genomic_DNA"/>
</dbReference>
<dbReference type="InterPro" id="IPR003439">
    <property type="entry name" value="ABC_transporter-like_ATP-bd"/>
</dbReference>
<keyword evidence="2" id="KW-0547">Nucleotide-binding</keyword>
<evidence type="ECO:0000256" key="2">
    <source>
        <dbReference type="ARBA" id="ARBA00022741"/>
    </source>
</evidence>
<evidence type="ECO:0000313" key="4">
    <source>
        <dbReference type="EMBL" id="AIF41724.1"/>
    </source>
</evidence>
<dbReference type="SMART" id="SM00382">
    <property type="entry name" value="AAA"/>
    <property type="match status" value="1"/>
</dbReference>
<dbReference type="GO" id="GO:0022857">
    <property type="term" value="F:transmembrane transporter activity"/>
    <property type="evidence" value="ECO:0007669"/>
    <property type="project" value="TreeGrafter"/>
</dbReference>
<dbReference type="InterPro" id="IPR003593">
    <property type="entry name" value="AAA+_ATPase"/>
</dbReference>
<dbReference type="InterPro" id="IPR017911">
    <property type="entry name" value="MacB-like_ATP-bd"/>
</dbReference>